<protein>
    <submittedName>
        <fullName evidence="2">Phosphotransferase enzyme family protein</fullName>
    </submittedName>
</protein>
<dbReference type="Pfam" id="PF01636">
    <property type="entry name" value="APH"/>
    <property type="match status" value="1"/>
</dbReference>
<dbReference type="GO" id="GO:0016740">
    <property type="term" value="F:transferase activity"/>
    <property type="evidence" value="ECO:0007669"/>
    <property type="project" value="UniProtKB-KW"/>
</dbReference>
<sequence>MTDRTSQAQAFLNQTDWAGAEVKLLAGDASNRKYHRLTRAGTGQTAVLMDAPPDKGEDIRPFIQIATYLSGIGLSAPRIFAADEVHGFLLIEDLGDALYARVLEGDPALENSLYTAATDTLVALHDRPPPSDLACYDAEVMADMACLAFDWYASGAGVANTSARQRFRGEIRNALAQHTQPHDVLIQRDYHAENLLWLPTRSGVARVGLLDFQDAMTGHRAYDLVSLLQDARRDVPLGIETRMIEHYISVTGANPVAFEAAYRCLGAQRNLRILGVFARLCLRDGKAGYVDLIPRVWGHLQSDLTHPALAPASETLSAALPEPTPELLRKLKEKCATTPAL</sequence>
<proteinExistence type="predicted"/>
<organism evidence="2 3">
    <name type="scientific">Roseovarius aestuarii</name>
    <dbReference type="NCBI Taxonomy" id="475083"/>
    <lineage>
        <taxon>Bacteria</taxon>
        <taxon>Pseudomonadati</taxon>
        <taxon>Pseudomonadota</taxon>
        <taxon>Alphaproteobacteria</taxon>
        <taxon>Rhodobacterales</taxon>
        <taxon>Roseobacteraceae</taxon>
        <taxon>Roseovarius</taxon>
    </lineage>
</organism>
<dbReference type="EMBL" id="FWXB01000005">
    <property type="protein sequence ID" value="SMC12081.1"/>
    <property type="molecule type" value="Genomic_DNA"/>
</dbReference>
<keyword evidence="2" id="KW-0808">Transferase</keyword>
<evidence type="ECO:0000313" key="2">
    <source>
        <dbReference type="EMBL" id="SMC12081.1"/>
    </source>
</evidence>
<reference evidence="2 3" key="1">
    <citation type="submission" date="2017-03" db="EMBL/GenBank/DDBJ databases">
        <authorList>
            <person name="Afonso C.L."/>
            <person name="Miller P.J."/>
            <person name="Scott M.A."/>
            <person name="Spackman E."/>
            <person name="Goraichik I."/>
            <person name="Dimitrov K.M."/>
            <person name="Suarez D.L."/>
            <person name="Swayne D.E."/>
        </authorList>
    </citation>
    <scope>NUCLEOTIDE SEQUENCE [LARGE SCALE GENOMIC DNA]</scope>
    <source>
        <strain evidence="2 3">CECT 7745</strain>
    </source>
</reference>
<dbReference type="Gene3D" id="3.30.200.20">
    <property type="entry name" value="Phosphorylase Kinase, domain 1"/>
    <property type="match status" value="1"/>
</dbReference>
<gene>
    <name evidence="2" type="ORF">ROA7745_01904</name>
</gene>
<accession>A0A1X7BR48</accession>
<dbReference type="AlphaFoldDB" id="A0A1X7BR48"/>
<feature type="domain" description="Aminoglycoside phosphotransferase" evidence="1">
    <location>
        <begin position="22"/>
        <end position="236"/>
    </location>
</feature>
<keyword evidence="3" id="KW-1185">Reference proteome</keyword>
<dbReference type="OrthoDB" id="9809275at2"/>
<dbReference type="InterPro" id="IPR002575">
    <property type="entry name" value="Aminoglycoside_PTrfase"/>
</dbReference>
<evidence type="ECO:0000313" key="3">
    <source>
        <dbReference type="Proteomes" id="UP000193224"/>
    </source>
</evidence>
<evidence type="ECO:0000259" key="1">
    <source>
        <dbReference type="Pfam" id="PF01636"/>
    </source>
</evidence>
<dbReference type="Proteomes" id="UP000193224">
    <property type="component" value="Unassembled WGS sequence"/>
</dbReference>
<dbReference type="Gene3D" id="3.90.1200.10">
    <property type="match status" value="1"/>
</dbReference>
<dbReference type="InterPro" id="IPR011009">
    <property type="entry name" value="Kinase-like_dom_sf"/>
</dbReference>
<dbReference type="RefSeq" id="WP_085800028.1">
    <property type="nucleotide sequence ID" value="NZ_FWXB01000005.1"/>
</dbReference>
<dbReference type="SUPFAM" id="SSF56112">
    <property type="entry name" value="Protein kinase-like (PK-like)"/>
    <property type="match status" value="1"/>
</dbReference>
<name>A0A1X7BR48_9RHOB</name>